<dbReference type="GO" id="GO:0003677">
    <property type="term" value="F:DNA binding"/>
    <property type="evidence" value="ECO:0007669"/>
    <property type="project" value="InterPro"/>
</dbReference>
<dbReference type="EMBL" id="CP034465">
    <property type="protein sequence ID" value="AZP05645.1"/>
    <property type="molecule type" value="Genomic_DNA"/>
</dbReference>
<evidence type="ECO:0000313" key="4">
    <source>
        <dbReference type="Proteomes" id="UP000273326"/>
    </source>
</evidence>
<evidence type="ECO:0000313" key="3">
    <source>
        <dbReference type="EMBL" id="AZP05645.1"/>
    </source>
</evidence>
<protein>
    <submittedName>
        <fullName evidence="3">IS110 family transposase</fullName>
    </submittedName>
</protein>
<name>A0A3Q9BMI3_9LACT</name>
<dbReference type="GO" id="GO:0004803">
    <property type="term" value="F:transposase activity"/>
    <property type="evidence" value="ECO:0007669"/>
    <property type="project" value="InterPro"/>
</dbReference>
<dbReference type="GO" id="GO:0006313">
    <property type="term" value="P:DNA transposition"/>
    <property type="evidence" value="ECO:0007669"/>
    <property type="project" value="InterPro"/>
</dbReference>
<feature type="domain" description="Transposase IS110-like N-terminal" evidence="1">
    <location>
        <begin position="5"/>
        <end position="158"/>
    </location>
</feature>
<proteinExistence type="predicted"/>
<feature type="domain" description="Transposase IS116/IS110/IS902 C-terminal" evidence="2">
    <location>
        <begin position="274"/>
        <end position="350"/>
    </location>
</feature>
<organism evidence="3 4">
    <name type="scientific">Jeotgalibaca ciconiae</name>
    <dbReference type="NCBI Taxonomy" id="2496265"/>
    <lineage>
        <taxon>Bacteria</taxon>
        <taxon>Bacillati</taxon>
        <taxon>Bacillota</taxon>
        <taxon>Bacilli</taxon>
        <taxon>Lactobacillales</taxon>
        <taxon>Carnobacteriaceae</taxon>
        <taxon>Jeotgalibaca</taxon>
    </lineage>
</organism>
<dbReference type="Pfam" id="PF02371">
    <property type="entry name" value="Transposase_20"/>
    <property type="match status" value="1"/>
</dbReference>
<dbReference type="InterPro" id="IPR002525">
    <property type="entry name" value="Transp_IS110-like_N"/>
</dbReference>
<keyword evidence="4" id="KW-1185">Reference proteome</keyword>
<dbReference type="Proteomes" id="UP000273326">
    <property type="component" value="Chromosome"/>
</dbReference>
<dbReference type="PANTHER" id="PTHR33055:SF15">
    <property type="entry name" value="TRANSPOSASE-RELATED"/>
    <property type="match status" value="1"/>
</dbReference>
<dbReference type="NCBIfam" id="NF033542">
    <property type="entry name" value="transpos_IS110"/>
    <property type="match status" value="1"/>
</dbReference>
<dbReference type="AlphaFoldDB" id="A0A3Q9BMI3"/>
<accession>A0A3Q9BMI3</accession>
<dbReference type="Pfam" id="PF01548">
    <property type="entry name" value="DEDD_Tnp_IS110"/>
    <property type="match status" value="1"/>
</dbReference>
<dbReference type="KEGG" id="jeh:EJN90_02020"/>
<evidence type="ECO:0000259" key="2">
    <source>
        <dbReference type="Pfam" id="PF02371"/>
    </source>
</evidence>
<dbReference type="OrthoDB" id="9790935at2"/>
<evidence type="ECO:0000259" key="1">
    <source>
        <dbReference type="Pfam" id="PF01548"/>
    </source>
</evidence>
<gene>
    <name evidence="3" type="ORF">EJN90_02020</name>
</gene>
<dbReference type="PANTHER" id="PTHR33055">
    <property type="entry name" value="TRANSPOSASE FOR INSERTION SEQUENCE ELEMENT IS1111A"/>
    <property type="match status" value="1"/>
</dbReference>
<sequence length="410" mass="47268">MMFVVALDVSMKKSYAVIYEGNTCLWEGIIAHTKTGFTVLLNEIQSLPQNPDVVFEATGVYSRPVEAFCQKNDLSYTLLNPLQAKKQLEEDTLRSWKTDKQDAHKMAQTHAGKRRTPKVVQEDVYQDLRDLSRFYQEVEEEVKRTRMHLHNCLQLVFPELEQFFSTKINLYALTIISLFPHPDLVLRSTPTKIKNLLLKSTRKKISENRARKKAEDLIALAQDAYPAVTQNSVHCQKTSYYAEKLQDLLLQKEALQSQLIETARELPEHNLYITIPGIGELSSALLIGELGDVRRFETPNQLNAFVGIDIRRYQSGKYTGKDHINKRGNPKGRKILFFCVRNMIRQQKAAPNHVVDYYYKLKKQPIPKKDKVAVVACMNKLLKCMHSMVRNHTKYDYAYMASKSPTLQLI</sequence>
<dbReference type="InterPro" id="IPR003346">
    <property type="entry name" value="Transposase_20"/>
</dbReference>
<reference evidence="4" key="1">
    <citation type="submission" date="2018-12" db="EMBL/GenBank/DDBJ databases">
        <title>Complete genome sequencing of Jeotgalibaca sp. H21T32.</title>
        <authorList>
            <person name="Bae J.-W."/>
            <person name="Lee S.-Y."/>
        </authorList>
    </citation>
    <scope>NUCLEOTIDE SEQUENCE [LARGE SCALE GENOMIC DNA]</scope>
    <source>
        <strain evidence="4">H21T32</strain>
    </source>
</reference>
<dbReference type="InterPro" id="IPR047650">
    <property type="entry name" value="Transpos_IS110"/>
</dbReference>